<dbReference type="AlphaFoldDB" id="A0A2T0W128"/>
<protein>
    <submittedName>
        <fullName evidence="1">Uncharacterized protein</fullName>
    </submittedName>
</protein>
<evidence type="ECO:0000313" key="1">
    <source>
        <dbReference type="EMBL" id="PRY78643.1"/>
    </source>
</evidence>
<dbReference type="EMBL" id="PVTO01000025">
    <property type="protein sequence ID" value="PRY78643.1"/>
    <property type="molecule type" value="Genomic_DNA"/>
</dbReference>
<keyword evidence="2" id="KW-1185">Reference proteome</keyword>
<proteinExistence type="predicted"/>
<name>A0A2T0W128_9LACT</name>
<dbReference type="RefSeq" id="WP_106195372.1">
    <property type="nucleotide sequence ID" value="NZ_PVTO01000025.1"/>
</dbReference>
<comment type="caution">
    <text evidence="1">The sequence shown here is derived from an EMBL/GenBank/DDBJ whole genome shotgun (WGS) entry which is preliminary data.</text>
</comment>
<accession>A0A2T0W128</accession>
<organism evidence="1 2">
    <name type="scientific">Alkalibacterium olivapovliticus</name>
    <dbReference type="NCBI Taxonomy" id="99907"/>
    <lineage>
        <taxon>Bacteria</taxon>
        <taxon>Bacillati</taxon>
        <taxon>Bacillota</taxon>
        <taxon>Bacilli</taxon>
        <taxon>Lactobacillales</taxon>
        <taxon>Carnobacteriaceae</taxon>
        <taxon>Alkalibacterium</taxon>
    </lineage>
</organism>
<reference evidence="1 2" key="1">
    <citation type="submission" date="2018-03" db="EMBL/GenBank/DDBJ databases">
        <title>Genomic Encyclopedia of Archaeal and Bacterial Type Strains, Phase II (KMG-II): from individual species to whole genera.</title>
        <authorList>
            <person name="Goeker M."/>
        </authorList>
    </citation>
    <scope>NUCLEOTIDE SEQUENCE [LARGE SCALE GENOMIC DNA]</scope>
    <source>
        <strain evidence="1 2">DSM 13175</strain>
    </source>
</reference>
<dbReference type="OrthoDB" id="2648027at2"/>
<sequence length="147" mass="16943">MTTPALSLWEAYQLETLRSKGLTDETLLTALKEKDLKILTDTDDSYDYKELIEAAEDNEDSFQEAVQSGYRVKFLSIYGIKNLLKLKYNLESDNDYTMSDNHFEGLLLTKEQISEFQTLASSQWQVLEETDENGKRTVSIQHKMNQG</sequence>
<gene>
    <name evidence="1" type="ORF">CLV38_12514</name>
</gene>
<evidence type="ECO:0000313" key="2">
    <source>
        <dbReference type="Proteomes" id="UP000238205"/>
    </source>
</evidence>
<dbReference type="Proteomes" id="UP000238205">
    <property type="component" value="Unassembled WGS sequence"/>
</dbReference>